<gene>
    <name evidence="1" type="ORF">BC793_12870</name>
</gene>
<dbReference type="AlphaFoldDB" id="A0A316EP78"/>
<evidence type="ECO:0000313" key="1">
    <source>
        <dbReference type="EMBL" id="PWK33280.1"/>
    </source>
</evidence>
<dbReference type="RefSeq" id="WP_109601719.1">
    <property type="nucleotide sequence ID" value="NZ_BONA01000083.1"/>
</dbReference>
<reference evidence="1 2" key="1">
    <citation type="submission" date="2018-05" db="EMBL/GenBank/DDBJ databases">
        <title>Genomic Encyclopedia of Archaeal and Bacterial Type Strains, Phase II (KMG-II): from individual species to whole genera.</title>
        <authorList>
            <person name="Goeker M."/>
        </authorList>
    </citation>
    <scope>NUCLEOTIDE SEQUENCE [LARGE SCALE GENOMIC DNA]</scope>
    <source>
        <strain evidence="1 2">DSM 45184</strain>
    </source>
</reference>
<dbReference type="OrthoDB" id="70280at2"/>
<comment type="caution">
    <text evidence="1">The sequence shown here is derived from an EMBL/GenBank/DDBJ whole genome shotgun (WGS) entry which is preliminary data.</text>
</comment>
<name>A0A316EP78_9ACTN</name>
<evidence type="ECO:0000313" key="2">
    <source>
        <dbReference type="Proteomes" id="UP000245697"/>
    </source>
</evidence>
<sequence length="329" mass="33998">MTWLELPVPVGTIPIPAIGTWLAAEQRTGAVDQGLFLREPGEPGRRRLIVQARGPAGGTAAALRRLADDTIPPAVRTATIVPLQGSAFAGPALAEVTRDFLATVTPTLATLCPPADSPSSARLAAVLDLMAAHLPALGPPAVPGADRVAGLLGGAPIGVLSLRSHADAFIATSRDPAVTRRAFDERFAAVRHPVEQRLTAILDQIAGRGPTVSPAAAQWHAAVVAARPGILRRVASGALTVHDGSGDPAAFTASAFHTTAAGSTTLQTFLHTDPTFVTTRLLTSLLYLSLHHVGLSLTERWFLCHAVSRACESVFGVDPVAVLAGLTAG</sequence>
<dbReference type="Proteomes" id="UP000245697">
    <property type="component" value="Unassembled WGS sequence"/>
</dbReference>
<accession>A0A316EP78</accession>
<organism evidence="1 2">
    <name type="scientific">Actinoplanes xinjiangensis</name>
    <dbReference type="NCBI Taxonomy" id="512350"/>
    <lineage>
        <taxon>Bacteria</taxon>
        <taxon>Bacillati</taxon>
        <taxon>Actinomycetota</taxon>
        <taxon>Actinomycetes</taxon>
        <taxon>Micromonosporales</taxon>
        <taxon>Micromonosporaceae</taxon>
        <taxon>Actinoplanes</taxon>
    </lineage>
</organism>
<dbReference type="EMBL" id="QGGR01000028">
    <property type="protein sequence ID" value="PWK33280.1"/>
    <property type="molecule type" value="Genomic_DNA"/>
</dbReference>
<proteinExistence type="predicted"/>
<keyword evidence="2" id="KW-1185">Reference proteome</keyword>
<protein>
    <submittedName>
        <fullName evidence="1">Lantibiotic biosynthesis dehydratase-like protein</fullName>
    </submittedName>
</protein>